<protein>
    <submittedName>
        <fullName evidence="2">DUF995 domain-containing protein</fullName>
    </submittedName>
</protein>
<sequence length="172" mass="19445">MKRVVGNCLGAAFACSVLVLAFQDPATAKAVTKVAEQAQKAAVVPDDGVYQIYQNHSWLWGKKGAGFFAVKQRQFDAWTHDKGKSGYGDGMWFIPGGGKLCWRAQWHGSWGVKGSMTCFEHRQVGKVIYKRKSPDGEWYVFKSSHRNRSDESMKLKYGDYVTRKMNRIKAKQ</sequence>
<evidence type="ECO:0000313" key="3">
    <source>
        <dbReference type="Proteomes" id="UP001595648"/>
    </source>
</evidence>
<name>A0ABV7MKG3_9HYPH</name>
<dbReference type="RefSeq" id="WP_378978958.1">
    <property type="nucleotide sequence ID" value="NZ_JBHRVD010000001.1"/>
</dbReference>
<comment type="caution">
    <text evidence="2">The sequence shown here is derived from an EMBL/GenBank/DDBJ whole genome shotgun (WGS) entry which is preliminary data.</text>
</comment>
<keyword evidence="1" id="KW-0732">Signal</keyword>
<reference evidence="3" key="1">
    <citation type="journal article" date="2019" name="Int. J. Syst. Evol. Microbiol.">
        <title>The Global Catalogue of Microorganisms (GCM) 10K type strain sequencing project: providing services to taxonomists for standard genome sequencing and annotation.</title>
        <authorList>
            <consortium name="The Broad Institute Genomics Platform"/>
            <consortium name="The Broad Institute Genome Sequencing Center for Infectious Disease"/>
            <person name="Wu L."/>
            <person name="Ma J."/>
        </authorList>
    </citation>
    <scope>NUCLEOTIDE SEQUENCE [LARGE SCALE GENOMIC DNA]</scope>
    <source>
        <strain evidence="3">ICMP 19515</strain>
    </source>
</reference>
<feature type="chain" id="PRO_5045258691" evidence="1">
    <location>
        <begin position="31"/>
        <end position="172"/>
    </location>
</feature>
<dbReference type="EMBL" id="JBHRVD010000001">
    <property type="protein sequence ID" value="MFC3322380.1"/>
    <property type="molecule type" value="Genomic_DNA"/>
</dbReference>
<keyword evidence="3" id="KW-1185">Reference proteome</keyword>
<feature type="signal peptide" evidence="1">
    <location>
        <begin position="1"/>
        <end position="30"/>
    </location>
</feature>
<organism evidence="2 3">
    <name type="scientific">Mesorhizobium cantuariense</name>
    <dbReference type="NCBI Taxonomy" id="1300275"/>
    <lineage>
        <taxon>Bacteria</taxon>
        <taxon>Pseudomonadati</taxon>
        <taxon>Pseudomonadota</taxon>
        <taxon>Alphaproteobacteria</taxon>
        <taxon>Hyphomicrobiales</taxon>
        <taxon>Phyllobacteriaceae</taxon>
        <taxon>Mesorhizobium</taxon>
    </lineage>
</organism>
<gene>
    <name evidence="2" type="ORF">ACFOJ9_11375</name>
</gene>
<accession>A0ABV7MKG3</accession>
<evidence type="ECO:0000256" key="1">
    <source>
        <dbReference type="SAM" id="SignalP"/>
    </source>
</evidence>
<dbReference type="PROSITE" id="PS51257">
    <property type="entry name" value="PROKAR_LIPOPROTEIN"/>
    <property type="match status" value="1"/>
</dbReference>
<dbReference type="Proteomes" id="UP001595648">
    <property type="component" value="Unassembled WGS sequence"/>
</dbReference>
<dbReference type="Pfam" id="PF06191">
    <property type="entry name" value="DUF995"/>
    <property type="match status" value="1"/>
</dbReference>
<evidence type="ECO:0000313" key="2">
    <source>
        <dbReference type="EMBL" id="MFC3322380.1"/>
    </source>
</evidence>
<dbReference type="InterPro" id="IPR009337">
    <property type="entry name" value="DUF995"/>
</dbReference>
<proteinExistence type="predicted"/>